<reference evidence="2" key="2">
    <citation type="submission" date="2015-06" db="UniProtKB">
        <authorList>
            <consortium name="EnsemblProtists"/>
        </authorList>
    </citation>
    <scope>IDENTIFICATION</scope>
    <source>
        <strain evidence="2">Pr102</strain>
    </source>
</reference>
<dbReference type="InterPro" id="IPR013154">
    <property type="entry name" value="ADH-like_N"/>
</dbReference>
<dbReference type="AlphaFoldDB" id="H3GSZ2"/>
<dbReference type="VEuPathDB" id="FungiDB:KRP22_13335"/>
<dbReference type="InterPro" id="IPR011032">
    <property type="entry name" value="GroES-like_sf"/>
</dbReference>
<dbReference type="STRING" id="164328.H3GSZ2"/>
<dbReference type="VEuPathDB" id="FungiDB:KRP23_12134"/>
<sequence length="350" mass="37244">MASTNLVYRISDRTSHHNLKAQIEPLPTVQDHEVLVEIRGVTLNARDLQICSGLYPAAAVKDDLVPCSDGAGVIAAVGPAVDDIHVGDRVIINIALDNLYGPLKSQDHMLGGGVDGTLRQYAAVPALAITKVPEECKLDYVQLASLVCTGATVWNSLYGYVPMKPGQAVLFQGTGGVSITGVQLAKAAGAVTIVTSSSDEKLKFVKEKFGVDHAINYRTTPNWAEEVRRFTNGEGADYVIEIGGAGTIEQSIKATASGGMIAVIGYLADIEQENMPNVPLLALIQGCVLRGVQAGSKQLSTELMRFVSRQNVQPYIHKTFGFSQDDVVAAFDLLNSGSHIGKIGIAVKEQ</sequence>
<proteinExistence type="predicted"/>
<dbReference type="SMART" id="SM00829">
    <property type="entry name" value="PKS_ER"/>
    <property type="match status" value="1"/>
</dbReference>
<dbReference type="Pfam" id="PF00107">
    <property type="entry name" value="ADH_zinc_N"/>
    <property type="match status" value="1"/>
</dbReference>
<organism evidence="2 3">
    <name type="scientific">Phytophthora ramorum</name>
    <name type="common">Sudden oak death agent</name>
    <dbReference type="NCBI Taxonomy" id="164328"/>
    <lineage>
        <taxon>Eukaryota</taxon>
        <taxon>Sar</taxon>
        <taxon>Stramenopiles</taxon>
        <taxon>Oomycota</taxon>
        <taxon>Peronosporomycetes</taxon>
        <taxon>Peronosporales</taxon>
        <taxon>Peronosporaceae</taxon>
        <taxon>Phytophthora</taxon>
    </lineage>
</organism>
<reference evidence="3" key="1">
    <citation type="journal article" date="2006" name="Science">
        <title>Phytophthora genome sequences uncover evolutionary origins and mechanisms of pathogenesis.</title>
        <authorList>
            <person name="Tyler B.M."/>
            <person name="Tripathy S."/>
            <person name="Zhang X."/>
            <person name="Dehal P."/>
            <person name="Jiang R.H."/>
            <person name="Aerts A."/>
            <person name="Arredondo F.D."/>
            <person name="Baxter L."/>
            <person name="Bensasson D."/>
            <person name="Beynon J.L."/>
            <person name="Chapman J."/>
            <person name="Damasceno C.M."/>
            <person name="Dorrance A.E."/>
            <person name="Dou D."/>
            <person name="Dickerman A.W."/>
            <person name="Dubchak I.L."/>
            <person name="Garbelotto M."/>
            <person name="Gijzen M."/>
            <person name="Gordon S.G."/>
            <person name="Govers F."/>
            <person name="Grunwald N.J."/>
            <person name="Huang W."/>
            <person name="Ivors K.L."/>
            <person name="Jones R.W."/>
            <person name="Kamoun S."/>
            <person name="Krampis K."/>
            <person name="Lamour K.H."/>
            <person name="Lee M.K."/>
            <person name="McDonald W.H."/>
            <person name="Medina M."/>
            <person name="Meijer H.J."/>
            <person name="Nordberg E.K."/>
            <person name="Maclean D.J."/>
            <person name="Ospina-Giraldo M.D."/>
            <person name="Morris P.F."/>
            <person name="Phuntumart V."/>
            <person name="Putnam N.H."/>
            <person name="Rash S."/>
            <person name="Rose J.K."/>
            <person name="Sakihama Y."/>
            <person name="Salamov A.A."/>
            <person name="Savidor A."/>
            <person name="Scheuring C.F."/>
            <person name="Smith B.M."/>
            <person name="Sobral B.W."/>
            <person name="Terry A."/>
            <person name="Torto-Alalibo T.A."/>
            <person name="Win J."/>
            <person name="Xu Z."/>
            <person name="Zhang H."/>
            <person name="Grigoriev I.V."/>
            <person name="Rokhsar D.S."/>
            <person name="Boore J.L."/>
        </authorList>
    </citation>
    <scope>NUCLEOTIDE SEQUENCE [LARGE SCALE GENOMIC DNA]</scope>
    <source>
        <strain evidence="3">Pr102</strain>
    </source>
</reference>
<dbReference type="Gene3D" id="3.40.50.720">
    <property type="entry name" value="NAD(P)-binding Rossmann-like Domain"/>
    <property type="match status" value="1"/>
</dbReference>
<dbReference type="Gene3D" id="3.90.180.10">
    <property type="entry name" value="Medium-chain alcohol dehydrogenases, catalytic domain"/>
    <property type="match status" value="1"/>
</dbReference>
<name>H3GSZ2_PHYRM</name>
<dbReference type="InterPro" id="IPR052711">
    <property type="entry name" value="Zinc_ADH-like"/>
</dbReference>
<accession>H3GSZ2</accession>
<dbReference type="Pfam" id="PF08240">
    <property type="entry name" value="ADH_N"/>
    <property type="match status" value="1"/>
</dbReference>
<dbReference type="EMBL" id="DS566044">
    <property type="status" value="NOT_ANNOTATED_CDS"/>
    <property type="molecule type" value="Genomic_DNA"/>
</dbReference>
<dbReference type="InterPro" id="IPR020843">
    <property type="entry name" value="ER"/>
</dbReference>
<dbReference type="InterPro" id="IPR036291">
    <property type="entry name" value="NAD(P)-bd_dom_sf"/>
</dbReference>
<dbReference type="InParanoid" id="H3GSZ2"/>
<protein>
    <recommendedName>
        <fullName evidence="1">Enoyl reductase (ER) domain-containing protein</fullName>
    </recommendedName>
</protein>
<dbReference type="PANTHER" id="PTHR45033:SF2">
    <property type="entry name" value="ZINC-TYPE ALCOHOL DEHYDROGENASE-LIKE PROTEIN C1773.06C"/>
    <property type="match status" value="1"/>
</dbReference>
<dbReference type="InterPro" id="IPR013149">
    <property type="entry name" value="ADH-like_C"/>
</dbReference>
<dbReference type="eggNOG" id="KOG1198">
    <property type="taxonomic scope" value="Eukaryota"/>
</dbReference>
<evidence type="ECO:0000259" key="1">
    <source>
        <dbReference type="SMART" id="SM00829"/>
    </source>
</evidence>
<dbReference type="GO" id="GO:0016491">
    <property type="term" value="F:oxidoreductase activity"/>
    <property type="evidence" value="ECO:0007669"/>
    <property type="project" value="InterPro"/>
</dbReference>
<dbReference type="HOGENOM" id="CLU_026673_3_4_1"/>
<dbReference type="OMA" id="ICTFRGV"/>
<evidence type="ECO:0000313" key="3">
    <source>
        <dbReference type="Proteomes" id="UP000005238"/>
    </source>
</evidence>
<dbReference type="PANTHER" id="PTHR45033">
    <property type="match status" value="1"/>
</dbReference>
<dbReference type="CDD" id="cd08276">
    <property type="entry name" value="MDR7"/>
    <property type="match status" value="1"/>
</dbReference>
<dbReference type="SUPFAM" id="SSF51735">
    <property type="entry name" value="NAD(P)-binding Rossmann-fold domains"/>
    <property type="match status" value="1"/>
</dbReference>
<dbReference type="Proteomes" id="UP000005238">
    <property type="component" value="Unassembled WGS sequence"/>
</dbReference>
<dbReference type="EnsemblProtists" id="Phyra80182">
    <property type="protein sequence ID" value="Phyra80182"/>
    <property type="gene ID" value="Phyra80182"/>
</dbReference>
<dbReference type="SUPFAM" id="SSF50129">
    <property type="entry name" value="GroES-like"/>
    <property type="match status" value="1"/>
</dbReference>
<feature type="domain" description="Enoyl reductase (ER)" evidence="1">
    <location>
        <begin position="14"/>
        <end position="345"/>
    </location>
</feature>
<evidence type="ECO:0000313" key="2">
    <source>
        <dbReference type="EnsemblProtists" id="Phyra80182"/>
    </source>
</evidence>
<keyword evidence="3" id="KW-1185">Reference proteome</keyword>